<proteinExistence type="predicted"/>
<dbReference type="Pfam" id="PF03432">
    <property type="entry name" value="Relaxase"/>
    <property type="match status" value="1"/>
</dbReference>
<accession>A0A401M1H0</accession>
<dbReference type="NCBIfam" id="NF041325">
    <property type="entry name" value="Bacteroid_MobB"/>
    <property type="match status" value="1"/>
</dbReference>
<protein>
    <submittedName>
        <fullName evidence="2">Relaxase</fullName>
    </submittedName>
</protein>
<dbReference type="Proteomes" id="UP000288079">
    <property type="component" value="Unassembled WGS sequence"/>
</dbReference>
<reference evidence="2 3" key="1">
    <citation type="submission" date="2018-10" db="EMBL/GenBank/DDBJ databases">
        <title>Draft Genome Sequence of Bacteroides sp. KCTC 15687.</title>
        <authorList>
            <person name="Yu S.Y."/>
            <person name="Kim J.S."/>
            <person name="Oh B.S."/>
            <person name="Park S.H."/>
            <person name="Kang S.W."/>
            <person name="Park J.E."/>
            <person name="Choi S.H."/>
            <person name="Han K.I."/>
            <person name="Lee K.C."/>
            <person name="Eom M.K."/>
            <person name="Suh M.K."/>
            <person name="Lee D.H."/>
            <person name="Yoon H."/>
            <person name="Kim B."/>
            <person name="Yang S.J."/>
            <person name="Lee J.S."/>
            <person name="Lee J.H."/>
        </authorList>
    </citation>
    <scope>NUCLEOTIDE SEQUENCE [LARGE SCALE GENOMIC DNA]</scope>
    <source>
        <strain evidence="2 3">KCTC 15687</strain>
    </source>
</reference>
<evidence type="ECO:0000259" key="1">
    <source>
        <dbReference type="Pfam" id="PF03432"/>
    </source>
</evidence>
<dbReference type="EMBL" id="BHWB01000029">
    <property type="protein sequence ID" value="GCB37563.1"/>
    <property type="molecule type" value="Genomic_DNA"/>
</dbReference>
<comment type="caution">
    <text evidence="2">The sequence shown here is derived from an EMBL/GenBank/DDBJ whole genome shotgun (WGS) entry which is preliminary data.</text>
</comment>
<sequence>MVAKISVGNSLYGALAYNGEKINEAKGRLLTTNRIYNDGSGTVDIHRAMEDFLALMPVRSKVKKPVVHISLNPHPDDILTDTELQDIAREYLEKMGFGNQPYLVFKHEDIDRHHLHIVTVRVDEEGRSIDTRNNFYRSKQITRELERKYGLHDAERKNRRLDTPLRKVDASAGDVKKQAGNLIRELNRRYKFQTMGEYRALLSLYNMTVEEAHGNVRGREYHGLVYSVTDDKGNKVGNPFKSSLFGKSVGYEAVQKKFARSKQEIKDRKLADMTKRTVFSVLEGTYDKEKFVATLKRKGIDTVLRYTEEGRIYGATFIDHRTGCVLNGSRMGKELSANALQEHFTLPYAGQPPIPLSVPVEELENRQGYSGGEYESHSSGMNLFAPEGPAVDAEEEAFIRAMKRKKKRKNARAWVCNREYQQSKKSMYVTTRRRFEGIGENHGFSACREYHFSGHERVLVLLRSHPAVGREHRRGGQNPSELRPHGGAVPFHSLHEAVFRPFACLVLSGYEGCQG</sequence>
<dbReference type="AlphaFoldDB" id="A0A401M1H0"/>
<dbReference type="InterPro" id="IPR005094">
    <property type="entry name" value="Endonuclease_MobA/VirD2"/>
</dbReference>
<evidence type="ECO:0000313" key="3">
    <source>
        <dbReference type="Proteomes" id="UP000288079"/>
    </source>
</evidence>
<organism evidence="2 3">
    <name type="scientific">Bacteroides faecalis</name>
    <dbReference type="NCBI Taxonomy" id="2447885"/>
    <lineage>
        <taxon>Bacteria</taxon>
        <taxon>Pseudomonadati</taxon>
        <taxon>Bacteroidota</taxon>
        <taxon>Bacteroidia</taxon>
        <taxon>Bacteroidales</taxon>
        <taxon>Bacteroidaceae</taxon>
        <taxon>Bacteroides</taxon>
    </lineage>
</organism>
<keyword evidence="3" id="KW-1185">Reference proteome</keyword>
<evidence type="ECO:0000313" key="2">
    <source>
        <dbReference type="EMBL" id="GCB37563.1"/>
    </source>
</evidence>
<feature type="domain" description="MobA/VirD2-like nuclease" evidence="1">
    <location>
        <begin position="32"/>
        <end position="151"/>
    </location>
</feature>
<name>A0A401M1H0_9BACE</name>
<gene>
    <name evidence="2" type="ORF">KGMB02408_45080</name>
</gene>